<protein>
    <recommendedName>
        <fullName evidence="2">Winged helix-turn helix domain-containing protein</fullName>
    </recommendedName>
</protein>
<dbReference type="InterPro" id="IPR036397">
    <property type="entry name" value="RNaseH_sf"/>
</dbReference>
<dbReference type="Proteomes" id="UP000031668">
    <property type="component" value="Unassembled WGS sequence"/>
</dbReference>
<dbReference type="EMBL" id="JWZT01002668">
    <property type="protein sequence ID" value="KII68921.1"/>
    <property type="molecule type" value="Genomic_DNA"/>
</dbReference>
<evidence type="ECO:0000313" key="3">
    <source>
        <dbReference type="EMBL" id="KII68921.1"/>
    </source>
</evidence>
<dbReference type="InterPro" id="IPR025959">
    <property type="entry name" value="Winged_HTH_dom"/>
</dbReference>
<evidence type="ECO:0000256" key="1">
    <source>
        <dbReference type="SAM" id="Phobius"/>
    </source>
</evidence>
<sequence>MNDNDTKSVMDVKNRLNVDAHETTVWRWIRKLGFTYKMTLPIPVRRNDEDVKEERVSYIGWYNSIPFTIRYKNLIFVDESPFHLHMMRSHSWSRRGISPNPITRSSRGPNATMILAITSINIVYCEAIYTIVTGLVYQEFLKKI</sequence>
<dbReference type="Gene3D" id="3.30.420.10">
    <property type="entry name" value="Ribonuclease H-like superfamily/Ribonuclease H"/>
    <property type="match status" value="1"/>
</dbReference>
<keyword evidence="4" id="KW-1185">Reference proteome</keyword>
<comment type="caution">
    <text evidence="3">The sequence shown here is derived from an EMBL/GenBank/DDBJ whole genome shotgun (WGS) entry which is preliminary data.</text>
</comment>
<evidence type="ECO:0000259" key="2">
    <source>
        <dbReference type="Pfam" id="PF13592"/>
    </source>
</evidence>
<dbReference type="Pfam" id="PF13592">
    <property type="entry name" value="HTH_33"/>
    <property type="match status" value="1"/>
</dbReference>
<keyword evidence="1" id="KW-0472">Membrane</keyword>
<dbReference type="InterPro" id="IPR036388">
    <property type="entry name" value="WH-like_DNA-bd_sf"/>
</dbReference>
<feature type="transmembrane region" description="Helical" evidence="1">
    <location>
        <begin position="114"/>
        <end position="137"/>
    </location>
</feature>
<dbReference type="AlphaFoldDB" id="A0A0C2MNV3"/>
<reference evidence="3 4" key="1">
    <citation type="journal article" date="2014" name="Genome Biol. Evol.">
        <title>The genome of the myxosporean Thelohanellus kitauei shows adaptations to nutrient acquisition within its fish host.</title>
        <authorList>
            <person name="Yang Y."/>
            <person name="Xiong J."/>
            <person name="Zhou Z."/>
            <person name="Huo F."/>
            <person name="Miao W."/>
            <person name="Ran C."/>
            <person name="Liu Y."/>
            <person name="Zhang J."/>
            <person name="Feng J."/>
            <person name="Wang M."/>
            <person name="Wang M."/>
            <person name="Wang L."/>
            <person name="Yao B."/>
        </authorList>
    </citation>
    <scope>NUCLEOTIDE SEQUENCE [LARGE SCALE GENOMIC DNA]</scope>
    <source>
        <strain evidence="3">Wuqing</strain>
    </source>
</reference>
<accession>A0A0C2MNV3</accession>
<organism evidence="3 4">
    <name type="scientific">Thelohanellus kitauei</name>
    <name type="common">Myxosporean</name>
    <dbReference type="NCBI Taxonomy" id="669202"/>
    <lineage>
        <taxon>Eukaryota</taxon>
        <taxon>Metazoa</taxon>
        <taxon>Cnidaria</taxon>
        <taxon>Myxozoa</taxon>
        <taxon>Myxosporea</taxon>
        <taxon>Bivalvulida</taxon>
        <taxon>Platysporina</taxon>
        <taxon>Myxobolidae</taxon>
        <taxon>Thelohanellus</taxon>
    </lineage>
</organism>
<name>A0A0C2MNV3_THEKT</name>
<proteinExistence type="predicted"/>
<feature type="domain" description="Winged helix-turn helix" evidence="2">
    <location>
        <begin position="13"/>
        <end position="52"/>
    </location>
</feature>
<dbReference type="OrthoDB" id="5977738at2759"/>
<dbReference type="Gene3D" id="1.10.10.10">
    <property type="entry name" value="Winged helix-like DNA-binding domain superfamily/Winged helix DNA-binding domain"/>
    <property type="match status" value="1"/>
</dbReference>
<dbReference type="GO" id="GO:0003676">
    <property type="term" value="F:nucleic acid binding"/>
    <property type="evidence" value="ECO:0007669"/>
    <property type="project" value="InterPro"/>
</dbReference>
<keyword evidence="1" id="KW-0812">Transmembrane</keyword>
<keyword evidence="1" id="KW-1133">Transmembrane helix</keyword>
<gene>
    <name evidence="3" type="ORF">RF11_03830</name>
</gene>
<evidence type="ECO:0000313" key="4">
    <source>
        <dbReference type="Proteomes" id="UP000031668"/>
    </source>
</evidence>